<dbReference type="InterPro" id="IPR029010">
    <property type="entry name" value="ThuA-like"/>
</dbReference>
<dbReference type="Proteomes" id="UP000317593">
    <property type="component" value="Unassembled WGS sequence"/>
</dbReference>
<name>A0A521BNS9_9BACT</name>
<keyword evidence="1" id="KW-0732">Signal</keyword>
<feature type="chain" id="PRO_5021795722" evidence="1">
    <location>
        <begin position="27"/>
        <end position="346"/>
    </location>
</feature>
<organism evidence="3 4">
    <name type="scientific">Fodinibius sediminis</name>
    <dbReference type="NCBI Taxonomy" id="1214077"/>
    <lineage>
        <taxon>Bacteria</taxon>
        <taxon>Pseudomonadati</taxon>
        <taxon>Balneolota</taxon>
        <taxon>Balneolia</taxon>
        <taxon>Balneolales</taxon>
        <taxon>Balneolaceae</taxon>
        <taxon>Fodinibius</taxon>
    </lineage>
</organism>
<dbReference type="InterPro" id="IPR029062">
    <property type="entry name" value="Class_I_gatase-like"/>
</dbReference>
<dbReference type="EMBL" id="FXTH01000003">
    <property type="protein sequence ID" value="SMO48766.1"/>
    <property type="molecule type" value="Genomic_DNA"/>
</dbReference>
<gene>
    <name evidence="3" type="ORF">SAMN06265218_103259</name>
</gene>
<protein>
    <submittedName>
        <fullName evidence="3">Type 1 glutamine amidotransferase (GATase1)</fullName>
    </submittedName>
</protein>
<dbReference type="RefSeq" id="WP_142713472.1">
    <property type="nucleotide sequence ID" value="NZ_FXTH01000003.1"/>
</dbReference>
<sequence>MKCKKASVTRAAVCCGLFFFFLSVNMETALGQEGKQWISYEPGTGPGNGKHIVLVSGDEEYRSEEALPLLASILAEKHGFKTTVLFAINPETGNVDPEYQTNIPGLAQLRSADLMVLFTRFRELPDEQMKYIHEYIAAGKPVVGLRTATHAFNYKRNTDSPYAKYDFRSEKEGWEGGFGRQILGETWIDHHGVHGEEGTRGLIDGIEERKEHPILQGVHDIWGPTDVYGVTELDGDPEVLVWGQSTAGLRPEAPLNWEKSIMPVAWTREYSSASGKSGRVFATTMGAAVDLKSEGLRRLLVNACYWAAGMEDEIPDQSDVSINGEYNPTMFGFGDHRKGLAPSDFK</sequence>
<feature type="domain" description="ThuA-like" evidence="2">
    <location>
        <begin position="107"/>
        <end position="307"/>
    </location>
</feature>
<reference evidence="3 4" key="1">
    <citation type="submission" date="2017-05" db="EMBL/GenBank/DDBJ databases">
        <authorList>
            <person name="Varghese N."/>
            <person name="Submissions S."/>
        </authorList>
    </citation>
    <scope>NUCLEOTIDE SEQUENCE [LARGE SCALE GENOMIC DNA]</scope>
    <source>
        <strain evidence="3 4">DSM 21194</strain>
    </source>
</reference>
<evidence type="ECO:0000313" key="4">
    <source>
        <dbReference type="Proteomes" id="UP000317593"/>
    </source>
</evidence>
<dbReference type="Gene3D" id="3.40.50.880">
    <property type="match status" value="1"/>
</dbReference>
<evidence type="ECO:0000256" key="1">
    <source>
        <dbReference type="SAM" id="SignalP"/>
    </source>
</evidence>
<accession>A0A521BNS9</accession>
<keyword evidence="3" id="KW-0808">Transferase</keyword>
<dbReference type="OrthoDB" id="189183at2"/>
<dbReference type="AlphaFoldDB" id="A0A521BNS9"/>
<feature type="signal peptide" evidence="1">
    <location>
        <begin position="1"/>
        <end position="26"/>
    </location>
</feature>
<evidence type="ECO:0000259" key="2">
    <source>
        <dbReference type="Pfam" id="PF06283"/>
    </source>
</evidence>
<dbReference type="Pfam" id="PF06283">
    <property type="entry name" value="ThuA"/>
    <property type="match status" value="1"/>
</dbReference>
<keyword evidence="4" id="KW-1185">Reference proteome</keyword>
<keyword evidence="3" id="KW-0315">Glutamine amidotransferase</keyword>
<dbReference type="GO" id="GO:0016740">
    <property type="term" value="F:transferase activity"/>
    <property type="evidence" value="ECO:0007669"/>
    <property type="project" value="UniProtKB-KW"/>
</dbReference>
<evidence type="ECO:0000313" key="3">
    <source>
        <dbReference type="EMBL" id="SMO48766.1"/>
    </source>
</evidence>
<dbReference type="SUPFAM" id="SSF52317">
    <property type="entry name" value="Class I glutamine amidotransferase-like"/>
    <property type="match status" value="1"/>
</dbReference>
<proteinExistence type="predicted"/>